<comment type="caution">
    <text evidence="2">The sequence shown here is derived from an EMBL/GenBank/DDBJ whole genome shotgun (WGS) entry which is preliminary data.</text>
</comment>
<evidence type="ECO:0000313" key="3">
    <source>
        <dbReference type="Proteomes" id="UP001386437"/>
    </source>
</evidence>
<dbReference type="InterPro" id="IPR029039">
    <property type="entry name" value="Flavoprotein-like_sf"/>
</dbReference>
<dbReference type="EMBL" id="JACFYJ010000017">
    <property type="protein sequence ID" value="MEI5998071.1"/>
    <property type="molecule type" value="Genomic_DNA"/>
</dbReference>
<reference evidence="2 3" key="1">
    <citation type="journal article" date="2022" name="Arch. Microbiol.">
        <title>Paraburkholderia bengalensis sp. nov. isolated from roots of Oryza sativa, IR64.</title>
        <authorList>
            <person name="Nag P."/>
            <person name="Mondal N."/>
            <person name="Sarkar J."/>
            <person name="Das S."/>
        </authorList>
    </citation>
    <scope>NUCLEOTIDE SEQUENCE [LARGE SCALE GENOMIC DNA]</scope>
    <source>
        <strain evidence="2 3">IR64_4_BI</strain>
    </source>
</reference>
<evidence type="ECO:0000313" key="2">
    <source>
        <dbReference type="EMBL" id="MEI5998071.1"/>
    </source>
</evidence>
<dbReference type="PROSITE" id="PS00201">
    <property type="entry name" value="FLAVODOXIN"/>
    <property type="match status" value="1"/>
</dbReference>
<organism evidence="2 3">
    <name type="scientific">Paraburkholderia bengalensis</name>
    <dbReference type="NCBI Taxonomy" id="2747562"/>
    <lineage>
        <taxon>Bacteria</taxon>
        <taxon>Pseudomonadati</taxon>
        <taxon>Pseudomonadota</taxon>
        <taxon>Betaproteobacteria</taxon>
        <taxon>Burkholderiales</taxon>
        <taxon>Burkholderiaceae</taxon>
        <taxon>Paraburkholderia</taxon>
    </lineage>
</organism>
<keyword evidence="3" id="KW-1185">Reference proteome</keyword>
<protein>
    <submittedName>
        <fullName evidence="2">Flavodoxin family protein</fullName>
    </submittedName>
</protein>
<proteinExistence type="predicted"/>
<comment type="cofactor">
    <cofactor evidence="1">
        <name>FMN</name>
        <dbReference type="ChEBI" id="CHEBI:58210"/>
    </cofactor>
</comment>
<name>A0ABU8IRD4_9BURK</name>
<dbReference type="RefSeq" id="WP_336598268.1">
    <property type="nucleotide sequence ID" value="NZ_JACFYJ010000017.1"/>
</dbReference>
<dbReference type="Proteomes" id="UP001386437">
    <property type="component" value="Unassembled WGS sequence"/>
</dbReference>
<dbReference type="SUPFAM" id="SSF52218">
    <property type="entry name" value="Flavoproteins"/>
    <property type="match status" value="1"/>
</dbReference>
<gene>
    <name evidence="2" type="ORF">H3V53_12940</name>
</gene>
<evidence type="ECO:0000256" key="1">
    <source>
        <dbReference type="ARBA" id="ARBA00001917"/>
    </source>
</evidence>
<accession>A0ABU8IRD4</accession>
<sequence>MSEPRSPILVVYYSRSGRTRRIAEMLASELGADIEPICERRLGVGRKGARSYVGSLVDAWLQRRADLLPARHDVSSYDVVVVGSAVWARHASAPAVTWLKEHGGHIQRLALLCCLRRRGATQALTQLARAAGKPAIASCVVAARDLRLGVDGLKRQAFARSIRHRLQARRPTERVV</sequence>
<dbReference type="InterPro" id="IPR001226">
    <property type="entry name" value="Flavodoxin_CS"/>
</dbReference>
<dbReference type="Gene3D" id="3.40.50.360">
    <property type="match status" value="1"/>
</dbReference>